<accession>A0A1M7S1J2</accession>
<keyword evidence="7 10" id="KW-0238">DNA-binding</keyword>
<dbReference type="InterPro" id="IPR042206">
    <property type="entry name" value="CRISPR-assoc_Cas1_C"/>
</dbReference>
<keyword evidence="6 10" id="KW-0051">Antiviral defense</keyword>
<comment type="function">
    <text evidence="10">CRISPR (clustered regularly interspaced short palindromic repeat), is an adaptive immune system that provides protection against mobile genetic elements (viruses, transposable elements and conjugative plasmids). CRISPR clusters contain spacers, sequences complementary to antecedent mobile elements, and target invading nucleic acids. CRISPR clusters are transcribed and processed into CRISPR RNA (crRNA). Acts as a dsDNA endonuclease. Involved in the integration of spacer DNA into the CRISPR cassette.</text>
</comment>
<dbReference type="Gene3D" id="1.20.120.920">
    <property type="entry name" value="CRISPR-associated endonuclease Cas1, C-terminal domain"/>
    <property type="match status" value="1"/>
</dbReference>
<evidence type="ECO:0000256" key="6">
    <source>
        <dbReference type="ARBA" id="ARBA00023118"/>
    </source>
</evidence>
<dbReference type="GO" id="GO:0016787">
    <property type="term" value="F:hydrolase activity"/>
    <property type="evidence" value="ECO:0007669"/>
    <property type="project" value="UniProtKB-KW"/>
</dbReference>
<dbReference type="GO" id="GO:0004519">
    <property type="term" value="F:endonuclease activity"/>
    <property type="evidence" value="ECO:0007669"/>
    <property type="project" value="UniProtKB-UniRule"/>
</dbReference>
<evidence type="ECO:0000256" key="10">
    <source>
        <dbReference type="HAMAP-Rule" id="MF_01470"/>
    </source>
</evidence>
<comment type="cofactor">
    <cofactor evidence="10">
        <name>Mg(2+)</name>
        <dbReference type="ChEBI" id="CHEBI:18420"/>
    </cofactor>
    <cofactor evidence="10">
        <name>Mn(2+)</name>
        <dbReference type="ChEBI" id="CHEBI:29035"/>
    </cofactor>
</comment>
<dbReference type="PANTHER" id="PTHR34353">
    <property type="entry name" value="CRISPR-ASSOCIATED ENDONUCLEASE CAS1 1"/>
    <property type="match status" value="1"/>
</dbReference>
<evidence type="ECO:0000256" key="3">
    <source>
        <dbReference type="ARBA" id="ARBA00022759"/>
    </source>
</evidence>
<sequence length="295" mass="32076">MRGLSRLIVHGSATIEAGALNLLWQAGVGVLFLSGRNGEAGARFHGAAHGDAGIRLAQYRLWHDPVRRHAWARDLVRLRLRMMRRTARRIALHRRAGRRILSPALAAIDRAESSIDQAQGIASLRGIEGAAAAAWFSAYAQLFPPSLGFSARRRRPPPDPVNALLSLGYTIAAAEAAGAANRAGLDPAIGLIHGLAHGREALALDIVEPARPLVDDFVHDLFHSRTIEARHFSREEGRAAVLGKAGRQAFYHAWEERAAPNVRTVVAMVAREGVRRLRREMRAQGGEGPEDDALS</sequence>
<dbReference type="GO" id="GO:0043571">
    <property type="term" value="P:maintenance of CRISPR repeat elements"/>
    <property type="evidence" value="ECO:0007669"/>
    <property type="project" value="UniProtKB-UniRule"/>
</dbReference>
<keyword evidence="5 10" id="KW-0460">Magnesium</keyword>
<feature type="binding site" evidence="10">
    <location>
        <position position="193"/>
    </location>
    <ligand>
        <name>Mn(2+)</name>
        <dbReference type="ChEBI" id="CHEBI:29035"/>
    </ligand>
</feature>
<keyword evidence="8 10" id="KW-0464">Manganese</keyword>
<evidence type="ECO:0000256" key="9">
    <source>
        <dbReference type="ARBA" id="ARBA00038592"/>
    </source>
</evidence>
<dbReference type="GO" id="GO:0003677">
    <property type="term" value="F:DNA binding"/>
    <property type="evidence" value="ECO:0007669"/>
    <property type="project" value="UniProtKB-KW"/>
</dbReference>
<keyword evidence="2 10" id="KW-0479">Metal-binding</keyword>
<dbReference type="Pfam" id="PF01867">
    <property type="entry name" value="Cas_Cas1"/>
    <property type="match status" value="1"/>
</dbReference>
<evidence type="ECO:0000313" key="12">
    <source>
        <dbReference type="Proteomes" id="UP000184066"/>
    </source>
</evidence>
<dbReference type="RefSeq" id="WP_072746001.1">
    <property type="nucleotide sequence ID" value="NZ_FOHL01000002.1"/>
</dbReference>
<evidence type="ECO:0000256" key="7">
    <source>
        <dbReference type="ARBA" id="ARBA00023125"/>
    </source>
</evidence>
<organism evidence="11 12">
    <name type="scientific">Oceanicella actignis</name>
    <dbReference type="NCBI Taxonomy" id="1189325"/>
    <lineage>
        <taxon>Bacteria</taxon>
        <taxon>Pseudomonadati</taxon>
        <taxon>Pseudomonadota</taxon>
        <taxon>Alphaproteobacteria</taxon>
        <taxon>Rhodobacterales</taxon>
        <taxon>Paracoccaceae</taxon>
        <taxon>Oceanicella</taxon>
    </lineage>
</organism>
<keyword evidence="1 10" id="KW-0540">Nuclease</keyword>
<keyword evidence="12" id="KW-1185">Reference proteome</keyword>
<evidence type="ECO:0000256" key="5">
    <source>
        <dbReference type="ARBA" id="ARBA00022842"/>
    </source>
</evidence>
<dbReference type="PANTHER" id="PTHR34353:SF2">
    <property type="entry name" value="CRISPR-ASSOCIATED ENDONUCLEASE CAS1 1"/>
    <property type="match status" value="1"/>
</dbReference>
<dbReference type="NCBIfam" id="TIGR00287">
    <property type="entry name" value="cas1"/>
    <property type="match status" value="1"/>
</dbReference>
<dbReference type="GO" id="GO:0051607">
    <property type="term" value="P:defense response to virus"/>
    <property type="evidence" value="ECO:0007669"/>
    <property type="project" value="UniProtKB-UniRule"/>
</dbReference>
<dbReference type="Proteomes" id="UP000184066">
    <property type="component" value="Unassembled WGS sequence"/>
</dbReference>
<dbReference type="InterPro" id="IPR002729">
    <property type="entry name" value="CRISPR-assoc_Cas1"/>
</dbReference>
<protein>
    <recommendedName>
        <fullName evidence="10">CRISPR-associated endonuclease Cas1</fullName>
        <ecNumber evidence="10">3.1.-.-</ecNumber>
    </recommendedName>
</protein>
<dbReference type="HAMAP" id="MF_01470">
    <property type="entry name" value="Cas1"/>
    <property type="match status" value="1"/>
</dbReference>
<feature type="binding site" evidence="10">
    <location>
        <position position="208"/>
    </location>
    <ligand>
        <name>Mn(2+)</name>
        <dbReference type="ChEBI" id="CHEBI:29035"/>
    </ligand>
</feature>
<evidence type="ECO:0000256" key="1">
    <source>
        <dbReference type="ARBA" id="ARBA00022722"/>
    </source>
</evidence>
<dbReference type="EC" id="3.1.-.-" evidence="10"/>
<keyword evidence="3 10" id="KW-0255">Endonuclease</keyword>
<name>A0A1M7S1J2_9RHOB</name>
<dbReference type="STRING" id="1189325.SAMN04488119_10266"/>
<feature type="binding site" evidence="10">
    <location>
        <position position="128"/>
    </location>
    <ligand>
        <name>Mn(2+)</name>
        <dbReference type="ChEBI" id="CHEBI:29035"/>
    </ligand>
</feature>
<evidence type="ECO:0000256" key="2">
    <source>
        <dbReference type="ARBA" id="ARBA00022723"/>
    </source>
</evidence>
<proteinExistence type="inferred from homology"/>
<dbReference type="AlphaFoldDB" id="A0A1M7S1J2"/>
<dbReference type="InterPro" id="IPR050646">
    <property type="entry name" value="Cas1"/>
</dbReference>
<evidence type="ECO:0000256" key="8">
    <source>
        <dbReference type="ARBA" id="ARBA00023211"/>
    </source>
</evidence>
<comment type="subunit">
    <text evidence="9 10">Homodimer, forms a heterotetramer with a Cas2 homodimer.</text>
</comment>
<reference evidence="11 12" key="1">
    <citation type="submission" date="2016-12" db="EMBL/GenBank/DDBJ databases">
        <authorList>
            <person name="Song W.-J."/>
            <person name="Kurnit D.M."/>
        </authorList>
    </citation>
    <scope>NUCLEOTIDE SEQUENCE [LARGE SCALE GENOMIC DNA]</scope>
    <source>
        <strain evidence="11 12">CGMCC 1.10808</strain>
    </source>
</reference>
<evidence type="ECO:0000256" key="4">
    <source>
        <dbReference type="ARBA" id="ARBA00022801"/>
    </source>
</evidence>
<keyword evidence="4 10" id="KW-0378">Hydrolase</keyword>
<dbReference type="CDD" id="cd09634">
    <property type="entry name" value="Cas1_I-II-III"/>
    <property type="match status" value="1"/>
</dbReference>
<gene>
    <name evidence="10" type="primary">cas1</name>
    <name evidence="11" type="ORF">SAMN05216200_101452</name>
</gene>
<dbReference type="OrthoDB" id="9803119at2"/>
<dbReference type="GO" id="GO:0046872">
    <property type="term" value="F:metal ion binding"/>
    <property type="evidence" value="ECO:0007669"/>
    <property type="project" value="UniProtKB-UniRule"/>
</dbReference>
<comment type="similarity">
    <text evidence="10">Belongs to the CRISPR-associated endonuclease Cas1 family.</text>
</comment>
<dbReference type="EMBL" id="FRDL01000001">
    <property type="protein sequence ID" value="SHN52467.1"/>
    <property type="molecule type" value="Genomic_DNA"/>
</dbReference>
<evidence type="ECO:0000313" key="11">
    <source>
        <dbReference type="EMBL" id="SHN52467.1"/>
    </source>
</evidence>